<dbReference type="EMBL" id="JAATVY010000004">
    <property type="protein sequence ID" value="NJC69954.1"/>
    <property type="molecule type" value="Genomic_DNA"/>
</dbReference>
<feature type="domain" description="HpcH/HpaI aldolase/citrate lyase" evidence="4">
    <location>
        <begin position="4"/>
        <end position="216"/>
    </location>
</feature>
<keyword evidence="5" id="KW-0456">Lyase</keyword>
<sequence>MAYRSWLYVPGDQPAMLDKALTRGADAVIVDLEDGVATRDKDSARVLVARWLSELDPDHNPHVWVRVNPGALRERDVRAVATMPALHGVCTAKTDRAEEVAVVDQLLTELGSTALVSPLLESAASLLDALRIASSARVRCLQIGEVDLTADLGITPGAAELELLAIRTHVVVCSAAARIEPPAGPASPDFRDLDRFRRSTIALQRLGFHGRVCIHPAQVEVANEVYTPTTEEIRAATSLLERFEACNSGVTVDDDGHMVDEAVLRHARRVLEAAPHQR</sequence>
<dbReference type="InterPro" id="IPR005000">
    <property type="entry name" value="Aldolase/citrate-lyase_domain"/>
</dbReference>
<evidence type="ECO:0000313" key="5">
    <source>
        <dbReference type="EMBL" id="NJC69954.1"/>
    </source>
</evidence>
<gene>
    <name evidence="5" type="ORF">HC031_09545</name>
</gene>
<accession>A0ABX0XXH3</accession>
<evidence type="ECO:0000259" key="4">
    <source>
        <dbReference type="Pfam" id="PF03328"/>
    </source>
</evidence>
<dbReference type="InterPro" id="IPR040442">
    <property type="entry name" value="Pyrv_kinase-like_dom_sf"/>
</dbReference>
<dbReference type="PIRSF" id="PIRSF015582">
    <property type="entry name" value="Cit_lyase_B"/>
    <property type="match status" value="1"/>
</dbReference>
<dbReference type="Gene3D" id="3.20.20.60">
    <property type="entry name" value="Phosphoenolpyruvate-binding domains"/>
    <property type="match status" value="1"/>
</dbReference>
<evidence type="ECO:0000256" key="1">
    <source>
        <dbReference type="ARBA" id="ARBA00001946"/>
    </source>
</evidence>
<dbReference type="RefSeq" id="WP_167924813.1">
    <property type="nucleotide sequence ID" value="NZ_JAATVY010000004.1"/>
</dbReference>
<keyword evidence="2" id="KW-0479">Metal-binding</keyword>
<evidence type="ECO:0000313" key="6">
    <source>
        <dbReference type="Proteomes" id="UP000722989"/>
    </source>
</evidence>
<comment type="caution">
    <text evidence="5">The sequence shown here is derived from an EMBL/GenBank/DDBJ whole genome shotgun (WGS) entry which is preliminary data.</text>
</comment>
<organism evidence="5 6">
    <name type="scientific">Planosporangium thailandense</name>
    <dbReference type="NCBI Taxonomy" id="765197"/>
    <lineage>
        <taxon>Bacteria</taxon>
        <taxon>Bacillati</taxon>
        <taxon>Actinomycetota</taxon>
        <taxon>Actinomycetes</taxon>
        <taxon>Micromonosporales</taxon>
        <taxon>Micromonosporaceae</taxon>
        <taxon>Planosporangium</taxon>
    </lineage>
</organism>
<dbReference type="GO" id="GO:0016829">
    <property type="term" value="F:lyase activity"/>
    <property type="evidence" value="ECO:0007669"/>
    <property type="project" value="UniProtKB-KW"/>
</dbReference>
<reference evidence="5 6" key="1">
    <citation type="submission" date="2020-03" db="EMBL/GenBank/DDBJ databases">
        <title>WGS of the type strain of Planosporangium spp.</title>
        <authorList>
            <person name="Thawai C."/>
        </authorList>
    </citation>
    <scope>NUCLEOTIDE SEQUENCE [LARGE SCALE GENOMIC DNA]</scope>
    <source>
        <strain evidence="5 6">TBRC 5610</strain>
    </source>
</reference>
<proteinExistence type="predicted"/>
<protein>
    <submittedName>
        <fullName evidence="5">CoA ester lyase</fullName>
    </submittedName>
</protein>
<dbReference type="Pfam" id="PF03328">
    <property type="entry name" value="HpcH_HpaI"/>
    <property type="match status" value="1"/>
</dbReference>
<comment type="cofactor">
    <cofactor evidence="1">
        <name>Mg(2+)</name>
        <dbReference type="ChEBI" id="CHEBI:18420"/>
    </cofactor>
</comment>
<name>A0ABX0XXH3_9ACTN</name>
<dbReference type="InterPro" id="IPR011206">
    <property type="entry name" value="Citrate_lyase_beta/mcl1/mcl2"/>
</dbReference>
<evidence type="ECO:0000256" key="3">
    <source>
        <dbReference type="ARBA" id="ARBA00022842"/>
    </source>
</evidence>
<evidence type="ECO:0000256" key="2">
    <source>
        <dbReference type="ARBA" id="ARBA00022723"/>
    </source>
</evidence>
<dbReference type="InterPro" id="IPR015813">
    <property type="entry name" value="Pyrv/PenolPyrv_kinase-like_dom"/>
</dbReference>
<dbReference type="SUPFAM" id="SSF51621">
    <property type="entry name" value="Phosphoenolpyruvate/pyruvate domain"/>
    <property type="match status" value="1"/>
</dbReference>
<dbReference type="PANTHER" id="PTHR32308">
    <property type="entry name" value="LYASE BETA SUBUNIT, PUTATIVE (AFU_ORTHOLOGUE AFUA_4G13030)-RELATED"/>
    <property type="match status" value="1"/>
</dbReference>
<dbReference type="Proteomes" id="UP000722989">
    <property type="component" value="Unassembled WGS sequence"/>
</dbReference>
<dbReference type="PANTHER" id="PTHR32308:SF10">
    <property type="entry name" value="CITRATE LYASE SUBUNIT BETA"/>
    <property type="match status" value="1"/>
</dbReference>
<keyword evidence="3" id="KW-0460">Magnesium</keyword>
<keyword evidence="6" id="KW-1185">Reference proteome</keyword>